<dbReference type="FunFam" id="3.80.10.10:FF:000002">
    <property type="entry name" value="Slit guidance ligand 2"/>
    <property type="match status" value="1"/>
</dbReference>
<keyword evidence="9 25" id="KW-0812">Transmembrane</keyword>
<gene>
    <name evidence="29" type="ORF">PMEA_00012039</name>
</gene>
<keyword evidence="15" id="KW-0524">Neurogenesis</keyword>
<dbReference type="PRINTS" id="PR00109">
    <property type="entry name" value="TYRKINASE"/>
</dbReference>
<keyword evidence="19 23" id="KW-1015">Disulfide bond</keyword>
<dbReference type="PROSITE" id="PS51450">
    <property type="entry name" value="LRR"/>
    <property type="match status" value="1"/>
</dbReference>
<dbReference type="Proteomes" id="UP001159428">
    <property type="component" value="Unassembled WGS sequence"/>
</dbReference>
<dbReference type="PROSITE" id="PS00109">
    <property type="entry name" value="PROTEIN_KINASE_TYR"/>
    <property type="match status" value="1"/>
</dbReference>
<evidence type="ECO:0000256" key="21">
    <source>
        <dbReference type="ARBA" id="ARBA00023180"/>
    </source>
</evidence>
<dbReference type="SMART" id="SM00060">
    <property type="entry name" value="FN3"/>
    <property type="match status" value="1"/>
</dbReference>
<dbReference type="GO" id="GO:0004714">
    <property type="term" value="F:transmembrane receptor protein tyrosine kinase activity"/>
    <property type="evidence" value="ECO:0007669"/>
    <property type="project" value="UniProtKB-EC"/>
</dbReference>
<keyword evidence="16 25" id="KW-1133">Transmembrane helix</keyword>
<sequence length="992" mass="110116">MDSQNVGVLKHASLRNYPFLYELYLKDNNIRSIEPGSFHHQKDLELLWLQDNKLINISRETFEGLKTLNELRLDHNKLQRIFQGTFSYTPLLRKLDLRNNTISVLEEGAFDELDYLENILLSFNSLTTINKGVFGNLMSLKTLELASNGLKTIDGNAFDCAPLVNKLVLNGNKLDKIPAKVIANLKFLEFLYVNNNPLELIEADAFKGLRRLTTIELSHCKISSIQNGSFDDLGHLEAVHLRNNPLNCNCHLRWLPTWLSRRPGLTFDGAICHEPNDISGTGLNSANLTSFVCSCAACKMDANCSGEPVNCSCPDNWAGSSCSDTCQSDSGAVGTCQNFGGKCFCGRNITTKPLSSAICSFNITSAKCSEDGELKKNGSRLECKCNIGFEGNGSHCTDINECNTGKHFCLEHSVCINTQGSHRCECQEGFTEEVEGLCMDVNECSRQKPCRVNATCYNSLGSYTCICHAGFVGDSCMPEPEKPTDLKITVISSTEASVSWTAVDISKTKLIKVEYKRFGIRGEDWEVINLQPNETRATLRELTPHANYLVRVGAISFFNTSNYSEKNLFTTLVANTRGTHPTTDSHSDGGFQNSLVIVVALAVSLFVLIIIAVLLVYLMRRKKKPKKGSNPQYVPGLEDLIEMRTRTQSGGADHRGNRDHLELGGNLHSFLSGTVDHTDEWEIERDRLLTGQKLGEGQFGLVLEGTLMTDDGPIKVAVKTIKEHADRFDYKDLLLEMDMMKEIGQHPHVVSLIGTCTTPGPLYIITEYVSGGNLLDYLRSSRPADETYVNIISTLSSRDLLKIALDCARGMNHIALKKFVHRDLAARNVLLTAEHEAKVADFGLARDVYGDGQYVKTGVGRVPIKWMAPESIQDQIYTTRSDVWSFGVLLWEIVTIGASPYPCVPVNLLLTKLLCGYRMSKPAHCSDELYGLMKTCWRLDPEERPTFPEICGTLSEMLSESARSYVNITVSEEQMGSGVEFSDDTNEQTTSV</sequence>
<dbReference type="GO" id="GO:0005886">
    <property type="term" value="C:plasma membrane"/>
    <property type="evidence" value="ECO:0007669"/>
    <property type="project" value="TreeGrafter"/>
</dbReference>
<feature type="domain" description="EGF-like" evidence="27">
    <location>
        <begin position="398"/>
        <end position="439"/>
    </location>
</feature>
<comment type="subcellular location">
    <subcellularLocation>
        <location evidence="1">Membrane</location>
        <topology evidence="1">Single-pass type I membrane protein</topology>
    </subcellularLocation>
    <subcellularLocation>
        <location evidence="2">Secreted</location>
    </subcellularLocation>
</comment>
<name>A0AAU9WTJ5_9CNID</name>
<keyword evidence="4" id="KW-0217">Developmental protein</keyword>
<dbReference type="InterPro" id="IPR032675">
    <property type="entry name" value="LRR_dom_sf"/>
</dbReference>
<evidence type="ECO:0000256" key="6">
    <source>
        <dbReference type="ARBA" id="ARBA00022536"/>
    </source>
</evidence>
<dbReference type="InterPro" id="IPR017441">
    <property type="entry name" value="Protein_kinase_ATP_BS"/>
</dbReference>
<dbReference type="Gene3D" id="2.60.40.10">
    <property type="entry name" value="Immunoglobulins"/>
    <property type="match status" value="1"/>
</dbReference>
<dbReference type="PROSITE" id="PS50853">
    <property type="entry name" value="FN3"/>
    <property type="match status" value="1"/>
</dbReference>
<evidence type="ECO:0000256" key="17">
    <source>
        <dbReference type="ARBA" id="ARBA00023136"/>
    </source>
</evidence>
<evidence type="ECO:0000256" key="24">
    <source>
        <dbReference type="PROSITE-ProRule" id="PRU10141"/>
    </source>
</evidence>
<evidence type="ECO:0000256" key="5">
    <source>
        <dbReference type="ARBA" id="ARBA00022525"/>
    </source>
</evidence>
<feature type="domain" description="Protein kinase" evidence="26">
    <location>
        <begin position="688"/>
        <end position="958"/>
    </location>
</feature>
<dbReference type="InterPro" id="IPR036116">
    <property type="entry name" value="FN3_sf"/>
</dbReference>
<keyword evidence="7" id="KW-0433">Leucine-rich repeat</keyword>
<dbReference type="InterPro" id="IPR049883">
    <property type="entry name" value="NOTCH1_EGF-like"/>
</dbReference>
<keyword evidence="21" id="KW-0325">Glycoprotein</keyword>
<comment type="caution">
    <text evidence="23">Lacks conserved residue(s) required for the propagation of feature annotation.</text>
</comment>
<evidence type="ECO:0000256" key="12">
    <source>
        <dbReference type="ARBA" id="ARBA00022741"/>
    </source>
</evidence>
<evidence type="ECO:0000256" key="8">
    <source>
        <dbReference type="ARBA" id="ARBA00022679"/>
    </source>
</evidence>
<dbReference type="InterPro" id="IPR018097">
    <property type="entry name" value="EGF_Ca-bd_CS"/>
</dbReference>
<dbReference type="Gene3D" id="3.80.10.10">
    <property type="entry name" value="Ribonuclease Inhibitor"/>
    <property type="match status" value="2"/>
</dbReference>
<dbReference type="InterPro" id="IPR009030">
    <property type="entry name" value="Growth_fac_rcpt_cys_sf"/>
</dbReference>
<evidence type="ECO:0000256" key="15">
    <source>
        <dbReference type="ARBA" id="ARBA00022902"/>
    </source>
</evidence>
<protein>
    <recommendedName>
        <fullName evidence="3">receptor protein-tyrosine kinase</fullName>
        <ecNumber evidence="3">2.7.10.1</ecNumber>
    </recommendedName>
</protein>
<keyword evidence="11" id="KW-0677">Repeat</keyword>
<dbReference type="GO" id="GO:0007399">
    <property type="term" value="P:nervous system development"/>
    <property type="evidence" value="ECO:0007669"/>
    <property type="project" value="UniProtKB-KW"/>
</dbReference>
<dbReference type="InterPro" id="IPR020635">
    <property type="entry name" value="Tyr_kinase_cat_dom"/>
</dbReference>
<dbReference type="AlphaFoldDB" id="A0AAU9WTJ5"/>
<keyword evidence="30" id="KW-1185">Reference proteome</keyword>
<feature type="domain" description="EGF-like" evidence="27">
    <location>
        <begin position="440"/>
        <end position="477"/>
    </location>
</feature>
<evidence type="ECO:0000256" key="4">
    <source>
        <dbReference type="ARBA" id="ARBA00022473"/>
    </source>
</evidence>
<dbReference type="GO" id="GO:0005576">
    <property type="term" value="C:extracellular region"/>
    <property type="evidence" value="ECO:0007669"/>
    <property type="project" value="UniProtKB-SubCell"/>
</dbReference>
<comment type="caution">
    <text evidence="29">The sequence shown here is derived from an EMBL/GenBank/DDBJ whole genome shotgun (WGS) entry which is preliminary data.</text>
</comment>
<dbReference type="PROSITE" id="PS50026">
    <property type="entry name" value="EGF_3"/>
    <property type="match status" value="2"/>
</dbReference>
<dbReference type="EMBL" id="CALNXJ010000021">
    <property type="protein sequence ID" value="CAH3125282.1"/>
    <property type="molecule type" value="Genomic_DNA"/>
</dbReference>
<evidence type="ECO:0000313" key="29">
    <source>
        <dbReference type="EMBL" id="CAH3125282.1"/>
    </source>
</evidence>
<evidence type="ECO:0000256" key="25">
    <source>
        <dbReference type="SAM" id="Phobius"/>
    </source>
</evidence>
<dbReference type="Pfam" id="PF13306">
    <property type="entry name" value="LRR_5"/>
    <property type="match status" value="1"/>
</dbReference>
<keyword evidence="5" id="KW-0964">Secreted</keyword>
<evidence type="ECO:0000313" key="30">
    <source>
        <dbReference type="Proteomes" id="UP001159428"/>
    </source>
</evidence>
<dbReference type="Pfam" id="PF07645">
    <property type="entry name" value="EGF_CA"/>
    <property type="match status" value="2"/>
</dbReference>
<dbReference type="SUPFAM" id="SSF57184">
    <property type="entry name" value="Growth factor receptor domain"/>
    <property type="match status" value="1"/>
</dbReference>
<feature type="domain" description="Fibronectin type-III" evidence="28">
    <location>
        <begin position="482"/>
        <end position="574"/>
    </location>
</feature>
<evidence type="ECO:0000256" key="19">
    <source>
        <dbReference type="ARBA" id="ARBA00023157"/>
    </source>
</evidence>
<dbReference type="InterPro" id="IPR011009">
    <property type="entry name" value="Kinase-like_dom_sf"/>
</dbReference>
<dbReference type="InterPro" id="IPR026906">
    <property type="entry name" value="LRR_5"/>
</dbReference>
<keyword evidence="14 24" id="KW-0067">ATP-binding</keyword>
<keyword evidence="8" id="KW-0808">Transferase</keyword>
<evidence type="ECO:0000256" key="18">
    <source>
        <dbReference type="ARBA" id="ARBA00023137"/>
    </source>
</evidence>
<dbReference type="PROSITE" id="PS01187">
    <property type="entry name" value="EGF_CA"/>
    <property type="match status" value="1"/>
</dbReference>
<accession>A0AAU9WTJ5</accession>
<dbReference type="GO" id="GO:0005509">
    <property type="term" value="F:calcium ion binding"/>
    <property type="evidence" value="ECO:0007669"/>
    <property type="project" value="InterPro"/>
</dbReference>
<dbReference type="GO" id="GO:0005524">
    <property type="term" value="F:ATP binding"/>
    <property type="evidence" value="ECO:0007669"/>
    <property type="project" value="UniProtKB-UniRule"/>
</dbReference>
<evidence type="ECO:0000259" key="27">
    <source>
        <dbReference type="PROSITE" id="PS50026"/>
    </source>
</evidence>
<evidence type="ECO:0000256" key="11">
    <source>
        <dbReference type="ARBA" id="ARBA00022737"/>
    </source>
</evidence>
<dbReference type="Gene3D" id="2.10.25.10">
    <property type="entry name" value="Laminin"/>
    <property type="match status" value="2"/>
</dbReference>
<dbReference type="Pfam" id="PF00041">
    <property type="entry name" value="fn3"/>
    <property type="match status" value="1"/>
</dbReference>
<dbReference type="SMART" id="SM00179">
    <property type="entry name" value="EGF_CA"/>
    <property type="match status" value="2"/>
</dbReference>
<dbReference type="SMART" id="SM00369">
    <property type="entry name" value="LRR_TYP"/>
    <property type="match status" value="8"/>
</dbReference>
<evidence type="ECO:0000256" key="3">
    <source>
        <dbReference type="ARBA" id="ARBA00011902"/>
    </source>
</evidence>
<feature type="transmembrane region" description="Helical" evidence="25">
    <location>
        <begin position="595"/>
        <end position="618"/>
    </location>
</feature>
<keyword evidence="12 24" id="KW-0547">Nucleotide-binding</keyword>
<dbReference type="SMART" id="SM00219">
    <property type="entry name" value="TyrKc"/>
    <property type="match status" value="1"/>
</dbReference>
<evidence type="ECO:0000256" key="9">
    <source>
        <dbReference type="ARBA" id="ARBA00022692"/>
    </source>
</evidence>
<keyword evidence="10" id="KW-0732">Signal</keyword>
<evidence type="ECO:0000256" key="13">
    <source>
        <dbReference type="ARBA" id="ARBA00022777"/>
    </source>
</evidence>
<dbReference type="InterPro" id="IPR013783">
    <property type="entry name" value="Ig-like_fold"/>
</dbReference>
<dbReference type="FunFam" id="1.10.510.10:FF:000190">
    <property type="entry name" value="Proto-oncogene tyrosine-protein kinase receptor Ret"/>
    <property type="match status" value="1"/>
</dbReference>
<dbReference type="GO" id="GO:0007169">
    <property type="term" value="P:cell surface receptor protein tyrosine kinase signaling pathway"/>
    <property type="evidence" value="ECO:0007669"/>
    <property type="project" value="TreeGrafter"/>
</dbReference>
<dbReference type="CDD" id="cd00192">
    <property type="entry name" value="PTKc"/>
    <property type="match status" value="1"/>
</dbReference>
<evidence type="ECO:0000256" key="14">
    <source>
        <dbReference type="ARBA" id="ARBA00022840"/>
    </source>
</evidence>
<feature type="binding site" evidence="24">
    <location>
        <position position="719"/>
    </location>
    <ligand>
        <name>ATP</name>
        <dbReference type="ChEBI" id="CHEBI:30616"/>
    </ligand>
</feature>
<dbReference type="PANTHER" id="PTHR24416">
    <property type="entry name" value="TYROSINE-PROTEIN KINASE RECEPTOR"/>
    <property type="match status" value="1"/>
</dbReference>
<evidence type="ECO:0000259" key="26">
    <source>
        <dbReference type="PROSITE" id="PS50011"/>
    </source>
</evidence>
<dbReference type="InterPro" id="IPR000152">
    <property type="entry name" value="EGF-type_Asp/Asn_hydroxyl_site"/>
</dbReference>
<dbReference type="PROSITE" id="PS00010">
    <property type="entry name" value="ASX_HYDROXYL"/>
    <property type="match status" value="1"/>
</dbReference>
<dbReference type="InterPro" id="IPR003961">
    <property type="entry name" value="FN3_dom"/>
</dbReference>
<dbReference type="CDD" id="cd00063">
    <property type="entry name" value="FN3"/>
    <property type="match status" value="1"/>
</dbReference>
<keyword evidence="18" id="KW-0829">Tyrosine-protein kinase</keyword>
<dbReference type="PROSITE" id="PS00022">
    <property type="entry name" value="EGF_1"/>
    <property type="match status" value="1"/>
</dbReference>
<dbReference type="PANTHER" id="PTHR24416:SF622">
    <property type="entry name" value="PROTEIN KINASE DOMAIN-CONTAINING PROTEIN"/>
    <property type="match status" value="1"/>
</dbReference>
<dbReference type="GO" id="GO:0043235">
    <property type="term" value="C:receptor complex"/>
    <property type="evidence" value="ECO:0007669"/>
    <property type="project" value="TreeGrafter"/>
</dbReference>
<evidence type="ECO:0000256" key="20">
    <source>
        <dbReference type="ARBA" id="ARBA00023170"/>
    </source>
</evidence>
<dbReference type="InterPro" id="IPR000742">
    <property type="entry name" value="EGF"/>
</dbReference>
<dbReference type="PROSITE" id="PS01186">
    <property type="entry name" value="EGF_2"/>
    <property type="match status" value="2"/>
</dbReference>
<dbReference type="SMART" id="SM00365">
    <property type="entry name" value="LRR_SD22"/>
    <property type="match status" value="4"/>
</dbReference>
<dbReference type="InterPro" id="IPR050122">
    <property type="entry name" value="RTK"/>
</dbReference>
<dbReference type="Gene3D" id="3.30.200.20">
    <property type="entry name" value="Phosphorylase Kinase, domain 1"/>
    <property type="match status" value="1"/>
</dbReference>
<keyword evidence="17 25" id="KW-0472">Membrane</keyword>
<dbReference type="Pfam" id="PF07714">
    <property type="entry name" value="PK_Tyr_Ser-Thr"/>
    <property type="match status" value="1"/>
</dbReference>
<keyword evidence="20" id="KW-0675">Receptor</keyword>
<dbReference type="PROSITE" id="PS50011">
    <property type="entry name" value="PROTEIN_KINASE_DOM"/>
    <property type="match status" value="1"/>
</dbReference>
<dbReference type="Gene3D" id="1.10.510.10">
    <property type="entry name" value="Transferase(Phosphotransferase) domain 1"/>
    <property type="match status" value="1"/>
</dbReference>
<dbReference type="SUPFAM" id="SSF52058">
    <property type="entry name" value="L domain-like"/>
    <property type="match status" value="1"/>
</dbReference>
<evidence type="ECO:0000256" key="1">
    <source>
        <dbReference type="ARBA" id="ARBA00004479"/>
    </source>
</evidence>
<dbReference type="SMART" id="SM00082">
    <property type="entry name" value="LRRCT"/>
    <property type="match status" value="1"/>
</dbReference>
<dbReference type="SMART" id="SM00181">
    <property type="entry name" value="EGF"/>
    <property type="match status" value="4"/>
</dbReference>
<keyword evidence="6 23" id="KW-0245">EGF-like domain</keyword>
<dbReference type="Pfam" id="PF13855">
    <property type="entry name" value="LRR_8"/>
    <property type="match status" value="1"/>
</dbReference>
<organism evidence="29 30">
    <name type="scientific">Pocillopora meandrina</name>
    <dbReference type="NCBI Taxonomy" id="46732"/>
    <lineage>
        <taxon>Eukaryota</taxon>
        <taxon>Metazoa</taxon>
        <taxon>Cnidaria</taxon>
        <taxon>Anthozoa</taxon>
        <taxon>Hexacorallia</taxon>
        <taxon>Scleractinia</taxon>
        <taxon>Astrocoeniina</taxon>
        <taxon>Pocilloporidae</taxon>
        <taxon>Pocillopora</taxon>
    </lineage>
</organism>
<dbReference type="EC" id="2.7.10.1" evidence="3"/>
<evidence type="ECO:0000256" key="22">
    <source>
        <dbReference type="ARBA" id="ARBA00051243"/>
    </source>
</evidence>
<reference evidence="29 30" key="1">
    <citation type="submission" date="2022-05" db="EMBL/GenBank/DDBJ databases">
        <authorList>
            <consortium name="Genoscope - CEA"/>
            <person name="William W."/>
        </authorList>
    </citation>
    <scope>NUCLEOTIDE SEQUENCE [LARGE SCALE GENOMIC DNA]</scope>
</reference>
<evidence type="ECO:0000256" key="10">
    <source>
        <dbReference type="ARBA" id="ARBA00022729"/>
    </source>
</evidence>
<evidence type="ECO:0000256" key="16">
    <source>
        <dbReference type="ARBA" id="ARBA00022989"/>
    </source>
</evidence>
<dbReference type="InterPro" id="IPR001245">
    <property type="entry name" value="Ser-Thr/Tyr_kinase_cat_dom"/>
</dbReference>
<evidence type="ECO:0000256" key="7">
    <source>
        <dbReference type="ARBA" id="ARBA00022614"/>
    </source>
</evidence>
<dbReference type="InterPro" id="IPR000719">
    <property type="entry name" value="Prot_kinase_dom"/>
</dbReference>
<dbReference type="InterPro" id="IPR008266">
    <property type="entry name" value="Tyr_kinase_AS"/>
</dbReference>
<feature type="disulfide bond" evidence="23">
    <location>
        <begin position="467"/>
        <end position="476"/>
    </location>
</feature>
<evidence type="ECO:0000256" key="2">
    <source>
        <dbReference type="ARBA" id="ARBA00004613"/>
    </source>
</evidence>
<dbReference type="InterPro" id="IPR003591">
    <property type="entry name" value="Leu-rich_rpt_typical-subtyp"/>
</dbReference>
<evidence type="ECO:0000259" key="28">
    <source>
        <dbReference type="PROSITE" id="PS50853"/>
    </source>
</evidence>
<proteinExistence type="predicted"/>
<dbReference type="CDD" id="cd00054">
    <property type="entry name" value="EGF_CA"/>
    <property type="match status" value="2"/>
</dbReference>
<dbReference type="FunFam" id="2.10.25.10:FF:000038">
    <property type="entry name" value="Fibrillin 2"/>
    <property type="match status" value="2"/>
</dbReference>
<dbReference type="InterPro" id="IPR000483">
    <property type="entry name" value="Cys-rich_flank_reg_C"/>
</dbReference>
<keyword evidence="13" id="KW-0418">Kinase</keyword>
<dbReference type="InterPro" id="IPR001611">
    <property type="entry name" value="Leu-rich_rpt"/>
</dbReference>
<comment type="catalytic activity">
    <reaction evidence="22">
        <text>L-tyrosyl-[protein] + ATP = O-phospho-L-tyrosyl-[protein] + ADP + H(+)</text>
        <dbReference type="Rhea" id="RHEA:10596"/>
        <dbReference type="Rhea" id="RHEA-COMP:10136"/>
        <dbReference type="Rhea" id="RHEA-COMP:20101"/>
        <dbReference type="ChEBI" id="CHEBI:15378"/>
        <dbReference type="ChEBI" id="CHEBI:30616"/>
        <dbReference type="ChEBI" id="CHEBI:46858"/>
        <dbReference type="ChEBI" id="CHEBI:61978"/>
        <dbReference type="ChEBI" id="CHEBI:456216"/>
        <dbReference type="EC" id="2.7.10.1"/>
    </reaction>
</comment>
<dbReference type="SUPFAM" id="SSF56112">
    <property type="entry name" value="Protein kinase-like (PK-like)"/>
    <property type="match status" value="1"/>
</dbReference>
<evidence type="ECO:0000256" key="23">
    <source>
        <dbReference type="PROSITE-ProRule" id="PRU00076"/>
    </source>
</evidence>
<dbReference type="SUPFAM" id="SSF49265">
    <property type="entry name" value="Fibronectin type III"/>
    <property type="match status" value="1"/>
</dbReference>
<dbReference type="InterPro" id="IPR001881">
    <property type="entry name" value="EGF-like_Ca-bd_dom"/>
</dbReference>
<dbReference type="PROSITE" id="PS00107">
    <property type="entry name" value="PROTEIN_KINASE_ATP"/>
    <property type="match status" value="1"/>
</dbReference>